<dbReference type="AlphaFoldDB" id="A0A1C0AA65"/>
<dbReference type="Pfam" id="PF13491">
    <property type="entry name" value="FtsK_4TM"/>
    <property type="match status" value="1"/>
</dbReference>
<dbReference type="Pfam" id="PF09397">
    <property type="entry name" value="FtsK_gamma"/>
    <property type="match status" value="1"/>
</dbReference>
<evidence type="ECO:0000256" key="4">
    <source>
        <dbReference type="ARBA" id="ARBA00022618"/>
    </source>
</evidence>
<reference evidence="20 21" key="2">
    <citation type="submission" date="2016-08" db="EMBL/GenBank/DDBJ databases">
        <title>Orenia metallireducens sp. nov. strain Z6, a Novel Metal-reducing Firmicute from the Deep Subsurface.</title>
        <authorList>
            <person name="Maxim B.I."/>
            <person name="Kenneth K."/>
            <person name="Flynn T.M."/>
            <person name="Oloughlin E.J."/>
            <person name="Locke R.A."/>
            <person name="Weber J.R."/>
            <person name="Egan S.M."/>
            <person name="Mackie R.I."/>
            <person name="Cann I.K."/>
        </authorList>
    </citation>
    <scope>NUCLEOTIDE SEQUENCE [LARGE SCALE GENOMIC DNA]</scope>
    <source>
        <strain evidence="20 21">Z6</strain>
    </source>
</reference>
<dbReference type="SUPFAM" id="SSF52540">
    <property type="entry name" value="P-loop containing nucleoside triphosphate hydrolases"/>
    <property type="match status" value="1"/>
</dbReference>
<feature type="domain" description="FtsK" evidence="19">
    <location>
        <begin position="465"/>
        <end position="655"/>
    </location>
</feature>
<keyword evidence="12" id="KW-0131">Cell cycle</keyword>
<feature type="coiled-coil region" evidence="16">
    <location>
        <begin position="176"/>
        <end position="211"/>
    </location>
</feature>
<evidence type="ECO:0000313" key="20">
    <source>
        <dbReference type="EMBL" id="OCL27175.1"/>
    </source>
</evidence>
<dbReference type="InterPro" id="IPR002543">
    <property type="entry name" value="FtsK_dom"/>
</dbReference>
<name>A0A1C0AA65_9FIRM</name>
<dbReference type="Pfam" id="PF01580">
    <property type="entry name" value="FtsK_SpoIIIE"/>
    <property type="match status" value="1"/>
</dbReference>
<comment type="subcellular location">
    <subcellularLocation>
        <location evidence="1">Cell membrane</location>
        <topology evidence="1">Multi-pass membrane protein</topology>
    </subcellularLocation>
</comment>
<evidence type="ECO:0000259" key="19">
    <source>
        <dbReference type="PROSITE" id="PS50901"/>
    </source>
</evidence>
<dbReference type="GO" id="GO:0007059">
    <property type="term" value="P:chromosome segregation"/>
    <property type="evidence" value="ECO:0007669"/>
    <property type="project" value="UniProtKB-KW"/>
</dbReference>
<dbReference type="InterPro" id="IPR050206">
    <property type="entry name" value="FtsK/SpoIIIE/SftA"/>
</dbReference>
<dbReference type="Gene3D" id="3.30.980.40">
    <property type="match status" value="1"/>
</dbReference>
<evidence type="ECO:0000256" key="9">
    <source>
        <dbReference type="ARBA" id="ARBA00022989"/>
    </source>
</evidence>
<dbReference type="EMBL" id="LWDV01000008">
    <property type="protein sequence ID" value="OCL27175.1"/>
    <property type="molecule type" value="Genomic_DNA"/>
</dbReference>
<dbReference type="GO" id="GO:0005524">
    <property type="term" value="F:ATP binding"/>
    <property type="evidence" value="ECO:0007669"/>
    <property type="project" value="UniProtKB-UniRule"/>
</dbReference>
<dbReference type="Gene3D" id="3.40.50.300">
    <property type="entry name" value="P-loop containing nucleotide triphosphate hydrolases"/>
    <property type="match status" value="1"/>
</dbReference>
<keyword evidence="8 15" id="KW-0067">ATP-binding</keyword>
<evidence type="ECO:0000256" key="18">
    <source>
        <dbReference type="SAM" id="Phobius"/>
    </source>
</evidence>
<dbReference type="Pfam" id="PF17854">
    <property type="entry name" value="FtsK_alpha"/>
    <property type="match status" value="1"/>
</dbReference>
<evidence type="ECO:0000256" key="6">
    <source>
        <dbReference type="ARBA" id="ARBA00022741"/>
    </source>
</evidence>
<feature type="transmembrane region" description="Helical" evidence="18">
    <location>
        <begin position="84"/>
        <end position="102"/>
    </location>
</feature>
<comment type="function">
    <text evidence="13">Essential cell division protein that coordinates cell division and chromosome segregation. The N-terminus is involved in assembly of the cell-division machinery. The C-terminus functions as a DNA motor that moves dsDNA in an ATP-dependent manner towards the dif recombination site, which is located within the replication terminus region. Required for activation of the Xer recombinase, allowing activation of chromosome unlinking by recombination.</text>
</comment>
<gene>
    <name evidence="20" type="ORF">U472_06780</name>
</gene>
<evidence type="ECO:0000256" key="2">
    <source>
        <dbReference type="ARBA" id="ARBA00006474"/>
    </source>
</evidence>
<dbReference type="InterPro" id="IPR036390">
    <property type="entry name" value="WH_DNA-bd_sf"/>
</dbReference>
<evidence type="ECO:0000256" key="7">
    <source>
        <dbReference type="ARBA" id="ARBA00022829"/>
    </source>
</evidence>
<feature type="compositionally biased region" description="Basic and acidic residues" evidence="17">
    <location>
        <begin position="295"/>
        <end position="311"/>
    </location>
</feature>
<dbReference type="Proteomes" id="UP000093514">
    <property type="component" value="Unassembled WGS sequence"/>
</dbReference>
<keyword evidence="21" id="KW-1185">Reference proteome</keyword>
<keyword evidence="3" id="KW-1003">Cell membrane</keyword>
<dbReference type="GO" id="GO:0051301">
    <property type="term" value="P:cell division"/>
    <property type="evidence" value="ECO:0007669"/>
    <property type="project" value="UniProtKB-KW"/>
</dbReference>
<dbReference type="InterPro" id="IPR027417">
    <property type="entry name" value="P-loop_NTPase"/>
</dbReference>
<dbReference type="SMART" id="SM00843">
    <property type="entry name" value="Ftsk_gamma"/>
    <property type="match status" value="1"/>
</dbReference>
<organism evidence="20 21">
    <name type="scientific">Orenia metallireducens</name>
    <dbReference type="NCBI Taxonomy" id="1413210"/>
    <lineage>
        <taxon>Bacteria</taxon>
        <taxon>Bacillati</taxon>
        <taxon>Bacillota</taxon>
        <taxon>Clostridia</taxon>
        <taxon>Halanaerobiales</taxon>
        <taxon>Halobacteroidaceae</taxon>
        <taxon>Orenia</taxon>
    </lineage>
</organism>
<keyword evidence="10" id="KW-0238">DNA-binding</keyword>
<dbReference type="InterPro" id="IPR036388">
    <property type="entry name" value="WH-like_DNA-bd_sf"/>
</dbReference>
<evidence type="ECO:0000256" key="12">
    <source>
        <dbReference type="ARBA" id="ARBA00023306"/>
    </source>
</evidence>
<keyword evidence="4 20" id="KW-0132">Cell division</keyword>
<evidence type="ECO:0000256" key="13">
    <source>
        <dbReference type="ARBA" id="ARBA00024986"/>
    </source>
</evidence>
<dbReference type="PANTHER" id="PTHR22683">
    <property type="entry name" value="SPORULATION PROTEIN RELATED"/>
    <property type="match status" value="1"/>
</dbReference>
<evidence type="ECO:0000313" key="21">
    <source>
        <dbReference type="Proteomes" id="UP000093514"/>
    </source>
</evidence>
<comment type="subunit">
    <text evidence="14">Homohexamer. Forms a ring that surrounds DNA.</text>
</comment>
<feature type="transmembrane region" description="Helical" evidence="18">
    <location>
        <begin position="108"/>
        <end position="128"/>
    </location>
</feature>
<dbReference type="InterPro" id="IPR041027">
    <property type="entry name" value="FtsK_alpha"/>
</dbReference>
<evidence type="ECO:0000256" key="5">
    <source>
        <dbReference type="ARBA" id="ARBA00022692"/>
    </source>
</evidence>
<evidence type="ECO:0000256" key="1">
    <source>
        <dbReference type="ARBA" id="ARBA00004651"/>
    </source>
</evidence>
<dbReference type="PROSITE" id="PS50901">
    <property type="entry name" value="FTSK"/>
    <property type="match status" value="1"/>
</dbReference>
<proteinExistence type="inferred from homology"/>
<feature type="transmembrane region" description="Helical" evidence="18">
    <location>
        <begin position="135"/>
        <end position="162"/>
    </location>
</feature>
<dbReference type="RefSeq" id="WP_068716793.1">
    <property type="nucleotide sequence ID" value="NZ_LWDV01000008.1"/>
</dbReference>
<feature type="transmembrane region" description="Helical" evidence="18">
    <location>
        <begin position="51"/>
        <end position="72"/>
    </location>
</feature>
<dbReference type="Gene3D" id="1.10.10.10">
    <property type="entry name" value="Winged helix-like DNA-binding domain superfamily/Winged helix DNA-binding domain"/>
    <property type="match status" value="1"/>
</dbReference>
<sequence length="800" mass="89172">MKDTLKEILSKRKYEFVGIFLIAMAFLNWISFSSKDTGLIGNIFNKGLKYIIGKGIYGFPILLVFLGITMIYRSKAKIKFTPRTIGTIIILLVVQTLLHIQVEHPLEFEAALEGKGGGLVGGVILYIFRKCFAEYGTYVILAALTLIGVLLMSDIFLVNILVKAKNLYQSFIGFFAKKKEKVKAKAEKKAKKKAERKAKEQEAKNGDKLEKGRTSLKGLFSFLKFKKNKKVSGEGKNDEKSIKKEIIYQDKTTPRVIDKREAFSKKDESKKEIEEKAEEEFKAATKEVAAAVGVKKEDNSKEQVVRDEKNPPRKRINKKLENNQLEQNLDSSYYSLPPLDLLNEVDNSSVQFNNKADILQETLDSFGVRAQIKNVSYGPTITRYELQPAPGVKVSKILGLADDIALSLAAPDVRIEAPIPGKAAIGIEIPNESKAMVSIREMLESEEFQNAESKLTMALGKDISGRTLVADLGDMPHMLVAGSTGSGKSVFVNCVINSILYKATPDEVKFMLIDPKMVEFAAYQQIPHLVAPVINDAKKAATALRWVVQEMENRYELFAGSGARGLDSYNRKISSEGSDPLPYVVVIIDELADLMMVAAKEVEEAICRLAQKARAAGIHLILATQRPSVDVITGLIKANIPTRVSFSLSSQADSRTILDTGGAEKLLGKGDMLFSPVGSNQPKRLQGAFISDKELQQVVSFVRDQKKPEYAEKIAKIKEKNVEIELEDDRDELYEKAVELVVKHRASISMLQRKLRIGYNRAARMIDRMEKDNIVGEHQGSKAREVLVEEEDLEQILNKN</sequence>
<evidence type="ECO:0000256" key="3">
    <source>
        <dbReference type="ARBA" id="ARBA00022475"/>
    </source>
</evidence>
<reference evidence="21" key="1">
    <citation type="submission" date="2016-07" db="EMBL/GenBank/DDBJ databases">
        <authorList>
            <person name="Florea S."/>
            <person name="Webb J.S."/>
            <person name="Jaromczyk J."/>
            <person name="Schardl C.L."/>
        </authorList>
    </citation>
    <scope>NUCLEOTIDE SEQUENCE [LARGE SCALE GENOMIC DNA]</scope>
    <source>
        <strain evidence="21">Z6</strain>
    </source>
</reference>
<accession>A0A1C0AA65</accession>
<keyword evidence="16" id="KW-0175">Coiled coil</keyword>
<dbReference type="PANTHER" id="PTHR22683:SF41">
    <property type="entry name" value="DNA TRANSLOCASE FTSK"/>
    <property type="match status" value="1"/>
</dbReference>
<dbReference type="SUPFAM" id="SSF46785">
    <property type="entry name" value="Winged helix' DNA-binding domain"/>
    <property type="match status" value="1"/>
</dbReference>
<dbReference type="GO" id="GO:0003677">
    <property type="term" value="F:DNA binding"/>
    <property type="evidence" value="ECO:0007669"/>
    <property type="project" value="UniProtKB-KW"/>
</dbReference>
<evidence type="ECO:0000256" key="16">
    <source>
        <dbReference type="SAM" id="Coils"/>
    </source>
</evidence>
<dbReference type="InterPro" id="IPR025199">
    <property type="entry name" value="FtsK_4TM"/>
</dbReference>
<dbReference type="InterPro" id="IPR018541">
    <property type="entry name" value="Ftsk_gamma"/>
</dbReference>
<comment type="similarity">
    <text evidence="2">Belongs to the FtsK/SpoIIIE/SftA family.</text>
</comment>
<feature type="transmembrane region" description="Helical" evidence="18">
    <location>
        <begin position="12"/>
        <end position="31"/>
    </location>
</feature>
<comment type="caution">
    <text evidence="20">The sequence shown here is derived from an EMBL/GenBank/DDBJ whole genome shotgun (WGS) entry which is preliminary data.</text>
</comment>
<keyword evidence="6 15" id="KW-0547">Nucleotide-binding</keyword>
<keyword evidence="5 18" id="KW-0812">Transmembrane</keyword>
<evidence type="ECO:0000256" key="14">
    <source>
        <dbReference type="ARBA" id="ARBA00025923"/>
    </source>
</evidence>
<keyword evidence="11 18" id="KW-0472">Membrane</keyword>
<evidence type="ECO:0000256" key="17">
    <source>
        <dbReference type="SAM" id="MobiDB-lite"/>
    </source>
</evidence>
<evidence type="ECO:0000256" key="8">
    <source>
        <dbReference type="ARBA" id="ARBA00022840"/>
    </source>
</evidence>
<keyword evidence="7" id="KW-0159">Chromosome partition</keyword>
<evidence type="ECO:0000256" key="11">
    <source>
        <dbReference type="ARBA" id="ARBA00023136"/>
    </source>
</evidence>
<dbReference type="SMART" id="SM00382">
    <property type="entry name" value="AAA"/>
    <property type="match status" value="1"/>
</dbReference>
<protein>
    <submittedName>
        <fullName evidence="20">Cell division protein FtsK</fullName>
    </submittedName>
</protein>
<evidence type="ECO:0000256" key="15">
    <source>
        <dbReference type="PROSITE-ProRule" id="PRU00289"/>
    </source>
</evidence>
<feature type="region of interest" description="Disordered" evidence="17">
    <location>
        <begin position="295"/>
        <end position="316"/>
    </location>
</feature>
<dbReference type="GO" id="GO:0005886">
    <property type="term" value="C:plasma membrane"/>
    <property type="evidence" value="ECO:0007669"/>
    <property type="project" value="UniProtKB-SubCell"/>
</dbReference>
<dbReference type="OrthoDB" id="9807790at2"/>
<keyword evidence="9 18" id="KW-1133">Transmembrane helix</keyword>
<evidence type="ECO:0000256" key="10">
    <source>
        <dbReference type="ARBA" id="ARBA00023125"/>
    </source>
</evidence>
<dbReference type="InterPro" id="IPR003593">
    <property type="entry name" value="AAA+_ATPase"/>
</dbReference>
<feature type="binding site" evidence="15">
    <location>
        <begin position="482"/>
        <end position="489"/>
    </location>
    <ligand>
        <name>ATP</name>
        <dbReference type="ChEBI" id="CHEBI:30616"/>
    </ligand>
</feature>